<feature type="region of interest" description="Disordered" evidence="2">
    <location>
        <begin position="497"/>
        <end position="519"/>
    </location>
</feature>
<dbReference type="AlphaFoldDB" id="A0A0F4LM53"/>
<comment type="caution">
    <text evidence="4">The sequence shown here is derived from an EMBL/GenBank/DDBJ whole genome shotgun (WGS) entry which is preliminary data.</text>
</comment>
<evidence type="ECO:0000256" key="3">
    <source>
        <dbReference type="SAM" id="Phobius"/>
    </source>
</evidence>
<dbReference type="EMBL" id="JXLG01000016">
    <property type="protein sequence ID" value="KJY59665.1"/>
    <property type="molecule type" value="Genomic_DNA"/>
</dbReference>
<dbReference type="RefSeq" id="WP_046308326.1">
    <property type="nucleotide sequence ID" value="NZ_KQ034005.1"/>
</dbReference>
<geneLocation type="plasmid" evidence="4">
    <name>pHma11p1</name>
</geneLocation>
<sequence>MTTVLLGMDNQNADIFRESLEQYSDGKLEVVVDSVPILHNAKKAIELSRPTPDIFLIAMNHISFDTPDHENELLETLSSLKMANNSIRLAVQADIHPNDPFLKKIALLQITDIFPGSQHNPEEFDMAQVAIQLSKPANVNNIYKYYNLPSEDAGDAYLNDNLGIGKSNSEGAANERKLKKLVNTLIAQNEQLKKKTGVNTVPRKDYDELVNSLRTIQSSSITTDSLKTTVGNILKVNQETTEDLKKVTNINRDLNNSIVDLMENNNDDEVTSLKQENEKLSHELEIVRKRNYKNNDANGRAAPNNAVSKKRKGKSGRKPLLLILVIIIIAVVFGGPALAQHIRPNNIETEQPAKPTFNSLIKAGNYDTAAKYYPKRAVAAENAMLADTELSDKADMARKILVYSSNDVIKFDNYYFDQKYEEATDIYKNSAEPDLTDLTKERRVMAAYCLMKTGNIVDAKSTAKPLNNDNLNKRIEIFAKFYNANKILNNKIQNDHLSEKEEKRAREQIRKNQEAMDKL</sequence>
<gene>
    <name evidence="4" type="ORF">JF72_14980</name>
</gene>
<dbReference type="PATRIC" id="fig|303541.3.peg.71"/>
<proteinExistence type="predicted"/>
<accession>A0A0F4LM53</accession>
<keyword evidence="3" id="KW-1133">Transmembrane helix</keyword>
<evidence type="ECO:0000313" key="4">
    <source>
        <dbReference type="EMBL" id="KJY59665.1"/>
    </source>
</evidence>
<keyword evidence="3" id="KW-0472">Membrane</keyword>
<evidence type="ECO:0000256" key="2">
    <source>
        <dbReference type="SAM" id="MobiDB-lite"/>
    </source>
</evidence>
<dbReference type="HOGENOM" id="CLU_524561_0_0_9"/>
<name>A0A0F4LM53_9LACO</name>
<reference evidence="4 5" key="1">
    <citation type="submission" date="2015-01" db="EMBL/GenBank/DDBJ databases">
        <title>Comparative genomics of the lactic acid bacteria isolated from the honey bee gut.</title>
        <authorList>
            <person name="Ellegaard K.M."/>
            <person name="Tamarit D."/>
            <person name="Javelind E."/>
            <person name="Olofsson T."/>
            <person name="Andersson S.G."/>
            <person name="Vasquez A."/>
        </authorList>
    </citation>
    <scope>NUCLEOTIDE SEQUENCE [LARGE SCALE GENOMIC DNA]</scope>
    <source>
        <strain evidence="4 5">Hma11</strain>
        <plasmid evidence="4">pHma11p1</plasmid>
    </source>
</reference>
<organism evidence="4 5">
    <name type="scientific">Lactobacillus apis</name>
    <dbReference type="NCBI Taxonomy" id="303541"/>
    <lineage>
        <taxon>Bacteria</taxon>
        <taxon>Bacillati</taxon>
        <taxon>Bacillota</taxon>
        <taxon>Bacilli</taxon>
        <taxon>Lactobacillales</taxon>
        <taxon>Lactobacillaceae</taxon>
        <taxon>Lactobacillus</taxon>
    </lineage>
</organism>
<evidence type="ECO:0000313" key="5">
    <source>
        <dbReference type="Proteomes" id="UP000033682"/>
    </source>
</evidence>
<keyword evidence="5" id="KW-1185">Reference proteome</keyword>
<keyword evidence="3" id="KW-0812">Transmembrane</keyword>
<feature type="transmembrane region" description="Helical" evidence="3">
    <location>
        <begin position="319"/>
        <end position="339"/>
    </location>
</feature>
<evidence type="ECO:0000256" key="1">
    <source>
        <dbReference type="SAM" id="Coils"/>
    </source>
</evidence>
<dbReference type="Proteomes" id="UP000033682">
    <property type="component" value="Unassembled WGS sequence"/>
</dbReference>
<keyword evidence="4" id="KW-0614">Plasmid</keyword>
<protein>
    <submittedName>
        <fullName evidence="4">Uncharacterized protein</fullName>
    </submittedName>
</protein>
<keyword evidence="1" id="KW-0175">Coiled coil</keyword>
<feature type="coiled-coil region" evidence="1">
    <location>
        <begin position="237"/>
        <end position="290"/>
    </location>
</feature>